<evidence type="ECO:0000256" key="1">
    <source>
        <dbReference type="ARBA" id="ARBA00022737"/>
    </source>
</evidence>
<dbReference type="SUPFAM" id="SSF48452">
    <property type="entry name" value="TPR-like"/>
    <property type="match status" value="2"/>
</dbReference>
<organism evidence="5 6">
    <name type="scientific">Phycomyces blakesleeanus</name>
    <dbReference type="NCBI Taxonomy" id="4837"/>
    <lineage>
        <taxon>Eukaryota</taxon>
        <taxon>Fungi</taxon>
        <taxon>Fungi incertae sedis</taxon>
        <taxon>Mucoromycota</taxon>
        <taxon>Mucoromycotina</taxon>
        <taxon>Mucoromycetes</taxon>
        <taxon>Mucorales</taxon>
        <taxon>Phycomycetaceae</taxon>
        <taxon>Phycomyces</taxon>
    </lineage>
</organism>
<dbReference type="SMART" id="SM00028">
    <property type="entry name" value="TPR"/>
    <property type="match status" value="6"/>
</dbReference>
<dbReference type="InterPro" id="IPR013105">
    <property type="entry name" value="TPR_2"/>
</dbReference>
<dbReference type="Gene3D" id="1.25.40.1010">
    <property type="match status" value="1"/>
</dbReference>
<keyword evidence="1" id="KW-0677">Repeat</keyword>
<evidence type="ECO:0000256" key="3">
    <source>
        <dbReference type="PROSITE-ProRule" id="PRU00339"/>
    </source>
</evidence>
<dbReference type="PANTHER" id="PTHR22767:SF2">
    <property type="entry name" value="N(ALPHA)-ACETYLTRANSFERASE 15_16, ISOFORM A"/>
    <property type="match status" value="1"/>
</dbReference>
<keyword evidence="6" id="KW-1185">Reference proteome</keyword>
<dbReference type="PROSITE" id="PS50005">
    <property type="entry name" value="TPR"/>
    <property type="match status" value="1"/>
</dbReference>
<evidence type="ECO:0000313" key="6">
    <source>
        <dbReference type="Proteomes" id="UP001448207"/>
    </source>
</evidence>
<keyword evidence="5" id="KW-0675">Receptor</keyword>
<dbReference type="EMBL" id="JBCLYO010000003">
    <property type="protein sequence ID" value="KAL0091618.1"/>
    <property type="molecule type" value="Genomic_DNA"/>
</dbReference>
<dbReference type="InterPro" id="IPR021183">
    <property type="entry name" value="NatA_aux_su"/>
</dbReference>
<reference evidence="5 6" key="1">
    <citation type="submission" date="2024-04" db="EMBL/GenBank/DDBJ databases">
        <title>Symmetric and asymmetric DNA N6-adenine methylation regulates different biological responses in Mucorales.</title>
        <authorList>
            <consortium name="Lawrence Berkeley National Laboratory"/>
            <person name="Lax C."/>
            <person name="Mondo S.J."/>
            <person name="Osorio-Concepcion M."/>
            <person name="Muszewska A."/>
            <person name="Corrochano-Luque M."/>
            <person name="Gutierrez G."/>
            <person name="Riley R."/>
            <person name="Lipzen A."/>
            <person name="Guo J."/>
            <person name="Hundley H."/>
            <person name="Amirebrahimi M."/>
            <person name="Ng V."/>
            <person name="Lorenzo-Gutierrez D."/>
            <person name="Binder U."/>
            <person name="Yang J."/>
            <person name="Song Y."/>
            <person name="Canovas D."/>
            <person name="Navarro E."/>
            <person name="Freitag M."/>
            <person name="Gabaldon T."/>
            <person name="Grigoriev I.V."/>
            <person name="Corrochano L.M."/>
            <person name="Nicolas F.E."/>
            <person name="Garre V."/>
        </authorList>
    </citation>
    <scope>NUCLEOTIDE SEQUENCE [LARGE SCALE GENOMIC DNA]</scope>
    <source>
        <strain evidence="5 6">L51</strain>
    </source>
</reference>
<dbReference type="InterPro" id="IPR011990">
    <property type="entry name" value="TPR-like_helical_dom_sf"/>
</dbReference>
<accession>A0ABR3B6K1</accession>
<dbReference type="Proteomes" id="UP001448207">
    <property type="component" value="Unassembled WGS sequence"/>
</dbReference>
<proteinExistence type="predicted"/>
<feature type="repeat" description="TPR" evidence="3">
    <location>
        <begin position="79"/>
        <end position="112"/>
    </location>
</feature>
<keyword evidence="2 3" id="KW-0802">TPR repeat</keyword>
<dbReference type="PIRSF" id="PIRSF000422">
    <property type="entry name" value="N-terminal-AcTrfase-A_aux_su"/>
    <property type="match status" value="1"/>
</dbReference>
<dbReference type="Pfam" id="PF07719">
    <property type="entry name" value="TPR_2"/>
    <property type="match status" value="1"/>
</dbReference>
<feature type="region of interest" description="Disordered" evidence="4">
    <location>
        <begin position="575"/>
        <end position="638"/>
    </location>
</feature>
<dbReference type="PANTHER" id="PTHR22767">
    <property type="entry name" value="N-TERMINAL ACETYLTRANSFERASE-RELATED"/>
    <property type="match status" value="1"/>
</dbReference>
<name>A0ABR3B6K1_PHYBL</name>
<evidence type="ECO:0000256" key="2">
    <source>
        <dbReference type="ARBA" id="ARBA00022803"/>
    </source>
</evidence>
<dbReference type="InterPro" id="IPR019734">
    <property type="entry name" value="TPR_rpt"/>
</dbReference>
<comment type="caution">
    <text evidence="5">The sequence shown here is derived from an EMBL/GenBank/DDBJ whole genome shotgun (WGS) entry which is preliminary data.</text>
</comment>
<dbReference type="Gene3D" id="1.25.40.1040">
    <property type="match status" value="1"/>
</dbReference>
<gene>
    <name evidence="5" type="ORF">J3Q64DRAFT_1724546</name>
</gene>
<protein>
    <submittedName>
        <fullName evidence="5">NMDA receptor-regulated protein 1-domain-containing protein</fullName>
    </submittedName>
</protein>
<sequence>MNAKRELPSKESAVFKNILRNYEHKQYKKGLKLADSILKRFPEHGETLAMKGLFLNNLEKKEEGYEYVKKGLRYDLTSHICWHVYGLLHRADKNYEEAAKCYTHALKYNKNDINILRDFALLQTQMRHYDALVETRSELVQQKSNNPPFWIGLAIAYQLVGEYDTAVTTLQAHEDNLKMDGPVTFEMSELLMYHNTLLEESGNYQAALDHLVEIEPKVTDKSGWKEKRALFLAKLGKVEEADAAYRLLISENPYNGQYVKGLLVATGLDGEDKKAEANQILSELRSQYPRSKAIEDLALKYAVGDSFKVKVDAVLQGSLRKGVPSIFNSMKKYYNDAEKLRTIEALVLEYAESLAKNGTFNSSNDATREPPTAYLWTLYYLAQHYDYHRQTDKALETIEKAIQHTPTVVELYMTKGKILKHAGRAEEASKVMDEARKLDLQDRFINSKCAKYMLRAGHIAEAEKTVGLFTRRDIAPLQDLIDMQCQWFSTEEGNAYAAKKEYGKALKRFHTVDKFYSDIFDDQFDFHTYCLRKATLRAYVNMLRCEDTLRSHPYYVKAAKGAVQVYLALADKPSQSDNGIDETGMSEAEKKKARNKARKAELKAQQDKEAKKAAQLKEEAVKQKQDPKKPVDQDPFGEKYLNTTTPLEDALHFVKPLQQLAPNLIDTHTLGFEIYIRQNKWLLALRCLVKTAQINKSHPSFKVNLERFQKAVASATLDPTIRKVVDHQLASLTKA</sequence>
<feature type="compositionally biased region" description="Basic and acidic residues" evidence="4">
    <location>
        <begin position="598"/>
        <end position="632"/>
    </location>
</feature>
<dbReference type="Pfam" id="PF12569">
    <property type="entry name" value="NatA_aux_su"/>
    <property type="match status" value="1"/>
</dbReference>
<evidence type="ECO:0000256" key="4">
    <source>
        <dbReference type="SAM" id="MobiDB-lite"/>
    </source>
</evidence>
<evidence type="ECO:0000313" key="5">
    <source>
        <dbReference type="EMBL" id="KAL0091618.1"/>
    </source>
</evidence>